<dbReference type="PANTHER" id="PTHR42783:SF3">
    <property type="entry name" value="GLUTAMATE SYNTHASE [NADPH] SMALL CHAIN-RELATED"/>
    <property type="match status" value="1"/>
</dbReference>
<dbReference type="GO" id="GO:0051536">
    <property type="term" value="F:iron-sulfur cluster binding"/>
    <property type="evidence" value="ECO:0007669"/>
    <property type="project" value="UniProtKB-KW"/>
</dbReference>
<evidence type="ECO:0000313" key="6">
    <source>
        <dbReference type="Proteomes" id="UP000179266"/>
    </source>
</evidence>
<reference evidence="5 6" key="1">
    <citation type="journal article" date="2016" name="Nat. Commun.">
        <title>Thousands of microbial genomes shed light on interconnected biogeochemical processes in an aquifer system.</title>
        <authorList>
            <person name="Anantharaman K."/>
            <person name="Brown C.T."/>
            <person name="Hug L.A."/>
            <person name="Sharon I."/>
            <person name="Castelle C.J."/>
            <person name="Probst A.J."/>
            <person name="Thomas B.C."/>
            <person name="Singh A."/>
            <person name="Wilkins M.J."/>
            <person name="Karaoz U."/>
            <person name="Brodie E.L."/>
            <person name="Williams K.H."/>
            <person name="Hubbard S.S."/>
            <person name="Banfield J.F."/>
        </authorList>
    </citation>
    <scope>NUCLEOTIDE SEQUENCE [LARGE SCALE GENOMIC DNA]</scope>
</reference>
<dbReference type="GO" id="GO:0016491">
    <property type="term" value="F:oxidoreductase activity"/>
    <property type="evidence" value="ECO:0007669"/>
    <property type="project" value="InterPro"/>
</dbReference>
<dbReference type="Proteomes" id="UP000179266">
    <property type="component" value="Unassembled WGS sequence"/>
</dbReference>
<evidence type="ECO:0000256" key="1">
    <source>
        <dbReference type="ARBA" id="ARBA00022723"/>
    </source>
</evidence>
<dbReference type="Pfam" id="PF14691">
    <property type="entry name" value="Fer4_20"/>
    <property type="match status" value="1"/>
</dbReference>
<proteinExistence type="predicted"/>
<sequence length="546" mass="60280">MSGGGGGGTTSNLRPKFVPKTPPCMNTCPNHVDIRGFITSISLAEKKGKSYDEAYTEAFYRIAETNVIPATIGRVCPHPCETACNRINVDESVSINKLERTVGDFAIEKGLPLKKLTDEKRQEKIAIIGAGPAGLTCAYHLARRGYNVTIFEAFPKAGGMLRYGIPAYRLPRNILDAEIKRIQDLGVEIRCNTAIGREISYDDLKNEYNAVFVGIGAHKGLNLNVSGEEAPNVYTGAEFLHKINSGESIDLGNKVIVIGGGDTAIDAARVAKRLGADTTILYRRTIKEMPAIDEEIEEAQKEGITMEFLAAPIEVLKNGNMAKAIKCIRMELKEADGSGRPRPVPIEGSEFITDATTIISAISQEPDFSGLEQFKHGRDWTKIDFKGETEFAGTYAGGDVIELSTVTVANSHGRKAADAVDHHFRSQTFEPEEKRFPPIISHEKMRLDFYEKLPRIPIKSLPVDERFGDLEKEVNSTYSHEEALAESKRCMSCGMCFNCEKCWMYCQVNAVVKTADLDHPFAFKLELCDGCKKCAEECPCGYIEMY</sequence>
<dbReference type="InterPro" id="IPR017896">
    <property type="entry name" value="4Fe4S_Fe-S-bd"/>
</dbReference>
<evidence type="ECO:0000259" key="4">
    <source>
        <dbReference type="PROSITE" id="PS51379"/>
    </source>
</evidence>
<dbReference type="InterPro" id="IPR028261">
    <property type="entry name" value="DPD_II"/>
</dbReference>
<organism evidence="5 6">
    <name type="scientific">Candidatus Schekmanbacteria bacterium RBG_13_48_7</name>
    <dbReference type="NCBI Taxonomy" id="1817878"/>
    <lineage>
        <taxon>Bacteria</taxon>
        <taxon>Candidatus Schekmaniibacteriota</taxon>
    </lineage>
</organism>
<gene>
    <name evidence="5" type="ORF">A2161_21820</name>
</gene>
<dbReference type="PRINTS" id="PR00419">
    <property type="entry name" value="ADXRDTASE"/>
</dbReference>
<name>A0A1F7RYS5_9BACT</name>
<dbReference type="NCBIfam" id="NF009410">
    <property type="entry name" value="PRK12771.1"/>
    <property type="match status" value="1"/>
</dbReference>
<dbReference type="Gene3D" id="1.10.1060.10">
    <property type="entry name" value="Alpha-helical ferredoxin"/>
    <property type="match status" value="1"/>
</dbReference>
<evidence type="ECO:0000256" key="3">
    <source>
        <dbReference type="ARBA" id="ARBA00023014"/>
    </source>
</evidence>
<dbReference type="InterPro" id="IPR017900">
    <property type="entry name" value="4Fe4S_Fe_S_CS"/>
</dbReference>
<dbReference type="SUPFAM" id="SSF46548">
    <property type="entry name" value="alpha-helical ferredoxin"/>
    <property type="match status" value="2"/>
</dbReference>
<dbReference type="EMBL" id="MGDD01000118">
    <property type="protein sequence ID" value="OGL46692.1"/>
    <property type="molecule type" value="Genomic_DNA"/>
</dbReference>
<comment type="caution">
    <text evidence="5">The sequence shown here is derived from an EMBL/GenBank/DDBJ whole genome shotgun (WGS) entry which is preliminary data.</text>
</comment>
<dbReference type="Pfam" id="PF07992">
    <property type="entry name" value="Pyr_redox_2"/>
    <property type="match status" value="1"/>
</dbReference>
<keyword evidence="1" id="KW-0479">Metal-binding</keyword>
<keyword evidence="3" id="KW-0411">Iron-sulfur</keyword>
<evidence type="ECO:0000256" key="2">
    <source>
        <dbReference type="ARBA" id="ARBA00023004"/>
    </source>
</evidence>
<dbReference type="PROSITE" id="PS51379">
    <property type="entry name" value="4FE4S_FER_2"/>
    <property type="match status" value="1"/>
</dbReference>
<dbReference type="PANTHER" id="PTHR42783">
    <property type="entry name" value="GLUTAMATE SYNTHASE [NADPH] SMALL CHAIN"/>
    <property type="match status" value="1"/>
</dbReference>
<dbReference type="InterPro" id="IPR023753">
    <property type="entry name" value="FAD/NAD-binding_dom"/>
</dbReference>
<feature type="domain" description="4Fe-4S ferredoxin-type" evidence="4">
    <location>
        <begin position="519"/>
        <end position="546"/>
    </location>
</feature>
<dbReference type="InterPro" id="IPR036188">
    <property type="entry name" value="FAD/NAD-bd_sf"/>
</dbReference>
<keyword evidence="2" id="KW-0408">Iron</keyword>
<protein>
    <recommendedName>
        <fullName evidence="4">4Fe-4S ferredoxin-type domain-containing protein</fullName>
    </recommendedName>
</protein>
<dbReference type="SUPFAM" id="SSF51971">
    <property type="entry name" value="Nucleotide-binding domain"/>
    <property type="match status" value="1"/>
</dbReference>
<dbReference type="InterPro" id="IPR009051">
    <property type="entry name" value="Helical_ferredxn"/>
</dbReference>
<dbReference type="PROSITE" id="PS00198">
    <property type="entry name" value="4FE4S_FER_1"/>
    <property type="match status" value="1"/>
</dbReference>
<dbReference type="Gene3D" id="3.50.50.60">
    <property type="entry name" value="FAD/NAD(P)-binding domain"/>
    <property type="match status" value="2"/>
</dbReference>
<dbReference type="AlphaFoldDB" id="A0A1F7RYS5"/>
<accession>A0A1F7RYS5</accession>
<evidence type="ECO:0000313" key="5">
    <source>
        <dbReference type="EMBL" id="OGL46692.1"/>
    </source>
</evidence>
<dbReference type="Gene3D" id="3.30.70.20">
    <property type="match status" value="1"/>
</dbReference>
<dbReference type="GO" id="GO:0046872">
    <property type="term" value="F:metal ion binding"/>
    <property type="evidence" value="ECO:0007669"/>
    <property type="project" value="UniProtKB-KW"/>
</dbReference>